<evidence type="ECO:0000313" key="2">
    <source>
        <dbReference type="Proteomes" id="UP001243375"/>
    </source>
</evidence>
<accession>A0ACC2X6A4</accession>
<dbReference type="Proteomes" id="UP001243375">
    <property type="component" value="Unassembled WGS sequence"/>
</dbReference>
<organism evidence="1 2">
    <name type="scientific">Naganishia vaughanmartiniae</name>
    <dbReference type="NCBI Taxonomy" id="1424756"/>
    <lineage>
        <taxon>Eukaryota</taxon>
        <taxon>Fungi</taxon>
        <taxon>Dikarya</taxon>
        <taxon>Basidiomycota</taxon>
        <taxon>Agaricomycotina</taxon>
        <taxon>Tremellomycetes</taxon>
        <taxon>Filobasidiales</taxon>
        <taxon>Filobasidiaceae</taxon>
        <taxon>Naganishia</taxon>
    </lineage>
</organism>
<protein>
    <submittedName>
        <fullName evidence="1">Uncharacterized protein</fullName>
    </submittedName>
</protein>
<reference evidence="1" key="1">
    <citation type="submission" date="2023-04" db="EMBL/GenBank/DDBJ databases">
        <title>Draft Genome sequencing of Naganishia species isolated from polar environments using Oxford Nanopore Technology.</title>
        <authorList>
            <person name="Leo P."/>
            <person name="Venkateswaran K."/>
        </authorList>
    </citation>
    <scope>NUCLEOTIDE SEQUENCE</scope>
    <source>
        <strain evidence="1">MNA-CCFEE 5425</strain>
    </source>
</reference>
<comment type="caution">
    <text evidence="1">The sequence shown here is derived from an EMBL/GenBank/DDBJ whole genome shotgun (WGS) entry which is preliminary data.</text>
</comment>
<sequence>MPVPLTLPIVSISPYLPSCQQQFSDADRAEAAQSIHQACRDIGFFYLRVDDYLTEREMYSVLEKGREFFLTATEEEKAGIGLENGDGVRGYQKLKQNITMGKADHHEGLDFYAPSPYPDGDNRDTTGQLKPLGHVNQWPKKPAQFRPEMEEWIERMRVLGMVVMKAMADGLGMNHEEWKVLSGMVQDTFWVMRIIGYPPLPSSAEGVSCGAHKDYGCLTFLHADDTPKALQVFLRPTPIPGQPPAGDDEGVWIDADPIPGCFVVNVGEMASTGFMRPQFESGSLTFRL</sequence>
<evidence type="ECO:0000313" key="1">
    <source>
        <dbReference type="EMBL" id="KAJ9119590.1"/>
    </source>
</evidence>
<name>A0ACC2X6A4_9TREE</name>
<gene>
    <name evidence="1" type="ORF">QFC22_003299</name>
</gene>
<proteinExistence type="predicted"/>
<dbReference type="EMBL" id="JASBWU010000008">
    <property type="protein sequence ID" value="KAJ9119590.1"/>
    <property type="molecule type" value="Genomic_DNA"/>
</dbReference>
<keyword evidence="2" id="KW-1185">Reference proteome</keyword>